<reference evidence="1" key="2">
    <citation type="submission" date="2018-05" db="EMBL/GenBank/DDBJ databases">
        <title>OmerRS3 (Oryza meridionalis Reference Sequence Version 3).</title>
        <authorList>
            <person name="Zhang J."/>
            <person name="Kudrna D."/>
            <person name="Lee S."/>
            <person name="Talag J."/>
            <person name="Welchert J."/>
            <person name="Wing R.A."/>
        </authorList>
    </citation>
    <scope>NUCLEOTIDE SEQUENCE [LARGE SCALE GENOMIC DNA]</scope>
    <source>
        <strain evidence="1">cv. OR44</strain>
    </source>
</reference>
<name>A0A0E0CN89_9ORYZ</name>
<evidence type="ECO:0000313" key="1">
    <source>
        <dbReference type="EnsemblPlants" id="OMERI02G23240.1"/>
    </source>
</evidence>
<sequence>MQQSASLAVEHAWLDDHQQTRKMVLVPGTTISFMSSVKMAIFHTRFLLTKSTCDALDMFEYYYTVNLSLGQ</sequence>
<evidence type="ECO:0000313" key="2">
    <source>
        <dbReference type="Proteomes" id="UP000008021"/>
    </source>
</evidence>
<proteinExistence type="predicted"/>
<keyword evidence="2" id="KW-1185">Reference proteome</keyword>
<dbReference type="AlphaFoldDB" id="A0A0E0CN89"/>
<dbReference type="HOGENOM" id="CLU_2744277_0_0_1"/>
<organism evidence="1">
    <name type="scientific">Oryza meridionalis</name>
    <dbReference type="NCBI Taxonomy" id="40149"/>
    <lineage>
        <taxon>Eukaryota</taxon>
        <taxon>Viridiplantae</taxon>
        <taxon>Streptophyta</taxon>
        <taxon>Embryophyta</taxon>
        <taxon>Tracheophyta</taxon>
        <taxon>Spermatophyta</taxon>
        <taxon>Magnoliopsida</taxon>
        <taxon>Liliopsida</taxon>
        <taxon>Poales</taxon>
        <taxon>Poaceae</taxon>
        <taxon>BOP clade</taxon>
        <taxon>Oryzoideae</taxon>
        <taxon>Oryzeae</taxon>
        <taxon>Oryzinae</taxon>
        <taxon>Oryza</taxon>
    </lineage>
</organism>
<dbReference type="EnsemblPlants" id="OMERI02G23240.1">
    <property type="protein sequence ID" value="OMERI02G23240.1"/>
    <property type="gene ID" value="OMERI02G23240"/>
</dbReference>
<dbReference type="Gramene" id="OMERI02G23240.1">
    <property type="protein sequence ID" value="OMERI02G23240.1"/>
    <property type="gene ID" value="OMERI02G23240"/>
</dbReference>
<dbReference type="Proteomes" id="UP000008021">
    <property type="component" value="Chromosome 2"/>
</dbReference>
<reference evidence="1" key="1">
    <citation type="submission" date="2015-04" db="UniProtKB">
        <authorList>
            <consortium name="EnsemblPlants"/>
        </authorList>
    </citation>
    <scope>IDENTIFICATION</scope>
</reference>
<protein>
    <submittedName>
        <fullName evidence="1">Uncharacterized protein</fullName>
    </submittedName>
</protein>
<accession>A0A0E0CN89</accession>